<feature type="domain" description="SANT" evidence="20">
    <location>
        <begin position="1"/>
        <end position="50"/>
    </location>
</feature>
<dbReference type="GO" id="GO:0005634">
    <property type="term" value="C:nucleus"/>
    <property type="evidence" value="ECO:0007669"/>
    <property type="project" value="UniProtKB-UniRule"/>
</dbReference>
<dbReference type="InterPro" id="IPR017884">
    <property type="entry name" value="SANT_dom"/>
</dbReference>
<dbReference type="PANTHER" id="PTHR43382">
    <property type="entry name" value="PROLYL-TRNA SYNTHETASE"/>
    <property type="match status" value="1"/>
</dbReference>
<evidence type="ECO:0000256" key="10">
    <source>
        <dbReference type="ARBA" id="ARBA00023136"/>
    </source>
</evidence>
<dbReference type="InterPro" id="IPR002314">
    <property type="entry name" value="aa-tRNA-synt_IIb"/>
</dbReference>
<dbReference type="GO" id="GO:0004827">
    <property type="term" value="F:proline-tRNA ligase activity"/>
    <property type="evidence" value="ECO:0007669"/>
    <property type="project" value="UniProtKB-EC"/>
</dbReference>
<dbReference type="SUPFAM" id="SSF46689">
    <property type="entry name" value="Homeodomain-like"/>
    <property type="match status" value="1"/>
</dbReference>
<keyword evidence="22" id="KW-1185">Reference proteome</keyword>
<evidence type="ECO:0000256" key="8">
    <source>
        <dbReference type="ARBA" id="ARBA00022917"/>
    </source>
</evidence>
<dbReference type="FunFam" id="3.30.930.10:FF:000007">
    <property type="entry name" value="Bifunctional glutamate/proline--tRNA ligase"/>
    <property type="match status" value="1"/>
</dbReference>
<dbReference type="SUPFAM" id="SSF47095">
    <property type="entry name" value="HMG-box"/>
    <property type="match status" value="1"/>
</dbReference>
<proteinExistence type="inferred from homology"/>
<dbReference type="PROSITE" id="PS50862">
    <property type="entry name" value="AA_TRNA_LIGASE_II"/>
    <property type="match status" value="1"/>
</dbReference>
<feature type="region of interest" description="Disordered" evidence="16">
    <location>
        <begin position="1625"/>
        <end position="1652"/>
    </location>
</feature>
<evidence type="ECO:0000256" key="6">
    <source>
        <dbReference type="ARBA" id="ARBA00022741"/>
    </source>
</evidence>
<evidence type="ECO:0000256" key="11">
    <source>
        <dbReference type="ARBA" id="ARBA00023146"/>
    </source>
</evidence>
<comment type="similarity">
    <text evidence="2">Belongs to the class-II aminoacyl-tRNA synthetase family.</text>
</comment>
<evidence type="ECO:0000256" key="3">
    <source>
        <dbReference type="ARBA" id="ARBA00012831"/>
    </source>
</evidence>
<evidence type="ECO:0000256" key="7">
    <source>
        <dbReference type="ARBA" id="ARBA00022840"/>
    </source>
</evidence>
<dbReference type="PANTHER" id="PTHR43382:SF2">
    <property type="entry name" value="BIFUNCTIONAL GLUTAMATE_PROLINE--TRNA LIGASE"/>
    <property type="match status" value="1"/>
</dbReference>
<dbReference type="Gene3D" id="3.30.930.10">
    <property type="entry name" value="Bira Bifunctional Protein, Domain 2"/>
    <property type="match status" value="1"/>
</dbReference>
<dbReference type="Gene3D" id="1.10.30.10">
    <property type="entry name" value="High mobility group box domain"/>
    <property type="match status" value="1"/>
</dbReference>
<dbReference type="GO" id="GO:0003677">
    <property type="term" value="F:DNA binding"/>
    <property type="evidence" value="ECO:0007669"/>
    <property type="project" value="UniProtKB-UniRule"/>
</dbReference>
<dbReference type="GO" id="GO:0005524">
    <property type="term" value="F:ATP binding"/>
    <property type="evidence" value="ECO:0007669"/>
    <property type="project" value="UniProtKB-KW"/>
</dbReference>
<reference evidence="21" key="1">
    <citation type="submission" date="2020-05" db="EMBL/GenBank/DDBJ databases">
        <title>Phylogenomic resolution of chytrid fungi.</title>
        <authorList>
            <person name="Stajich J.E."/>
            <person name="Amses K."/>
            <person name="Simmons R."/>
            <person name="Seto K."/>
            <person name="Myers J."/>
            <person name="Bonds A."/>
            <person name="Quandt C.A."/>
            <person name="Barry K."/>
            <person name="Liu P."/>
            <person name="Grigoriev I."/>
            <person name="Longcore J.E."/>
            <person name="James T.Y."/>
        </authorList>
    </citation>
    <scope>NUCLEOTIDE SEQUENCE</scope>
    <source>
        <strain evidence="21">PLAUS21</strain>
    </source>
</reference>
<feature type="domain" description="HMG box" evidence="18">
    <location>
        <begin position="1646"/>
        <end position="1713"/>
    </location>
</feature>
<dbReference type="InterPro" id="IPR006195">
    <property type="entry name" value="aa-tRNA-synth_II"/>
</dbReference>
<dbReference type="InterPro" id="IPR023395">
    <property type="entry name" value="MCP_dom_sf"/>
</dbReference>
<protein>
    <recommendedName>
        <fullName evidence="3">proline--tRNA ligase</fullName>
        <ecNumber evidence="3">6.1.1.15</ecNumber>
    </recommendedName>
    <alternativeName>
        <fullName evidence="12">Prolyl-tRNA synthetase</fullName>
    </alternativeName>
</protein>
<evidence type="ECO:0000256" key="4">
    <source>
        <dbReference type="ARBA" id="ARBA00022598"/>
    </source>
</evidence>
<evidence type="ECO:0000313" key="22">
    <source>
        <dbReference type="Proteomes" id="UP001210925"/>
    </source>
</evidence>
<feature type="compositionally biased region" description="Basic and acidic residues" evidence="16">
    <location>
        <begin position="1807"/>
        <end position="1827"/>
    </location>
</feature>
<dbReference type="SMART" id="SM00946">
    <property type="entry name" value="ProRS-C_1"/>
    <property type="match status" value="1"/>
</dbReference>
<evidence type="ECO:0000256" key="15">
    <source>
        <dbReference type="PROSITE-ProRule" id="PRU00282"/>
    </source>
</evidence>
<dbReference type="InterPro" id="IPR016061">
    <property type="entry name" value="Pro-tRNA_ligase_II_C"/>
</dbReference>
<dbReference type="PROSITE" id="PS50920">
    <property type="entry name" value="SOLCAR"/>
    <property type="match status" value="2"/>
</dbReference>
<keyword evidence="6" id="KW-0547">Nucleotide-binding</keyword>
<comment type="catalytic activity">
    <reaction evidence="13">
        <text>tRNA(Pro) + L-proline + ATP = L-prolyl-tRNA(Pro) + AMP + diphosphate</text>
        <dbReference type="Rhea" id="RHEA:14305"/>
        <dbReference type="Rhea" id="RHEA-COMP:9700"/>
        <dbReference type="Rhea" id="RHEA-COMP:9702"/>
        <dbReference type="ChEBI" id="CHEBI:30616"/>
        <dbReference type="ChEBI" id="CHEBI:33019"/>
        <dbReference type="ChEBI" id="CHEBI:60039"/>
        <dbReference type="ChEBI" id="CHEBI:78442"/>
        <dbReference type="ChEBI" id="CHEBI:78532"/>
        <dbReference type="ChEBI" id="CHEBI:456215"/>
        <dbReference type="EC" id="6.1.1.15"/>
    </reaction>
</comment>
<dbReference type="PRINTS" id="PR01046">
    <property type="entry name" value="TRNASYNTHPRO"/>
</dbReference>
<sequence>MFQWTALKEHILMDAVVKYNKSWGRIATCIPGSDAKDCHERYEQLKLRGYRSPPKNISILPKPAKKRKKAMSSPVEPLKVLTSNMDQSETDAVPSSISKPAPIRSPVRKSSTSIKQKVKKSPKGRKKPKLASSPVFGLVRDSPFTTASCPLNFPQLPSAVYQKKIDLPAQPNPESSGETKRKETTLMRRFRESATPPSIPSATKVKPSNNKEYNGLNTGSPLQKYPVNTGTPNLLDSTSPLLDIEPSNQVAGSQNPPALIKPIQDPGIPPQSDLLVYTKEKPENRPNIYLESLFSDQLYPIEETQNAILNEDPDIPPGENSVFNIAAIQHLPSVYECEIIPKPEFIKDYNTSEKKIKDALQFSEKGDEILRCYCLDKALYPKIIPTNRSRIREFLPSEDVLLYNGLINFGLQDITSIHIHYLPAKPINQIRQRINNVRRRSKSFNFIKDFYLLPFKPMTVNEKMLLKNGINQYGVRFKDMTPIVFPHIPWYLIVAAWDELYLIGAVKTHYEYVGCSVECPAEQSAPEVIPKQEPTEITFDDIFEIESPEKPTVSPEISPNKRVSFSQFISPVKSPTKTFSPVRYEMELSQYSPKSPVQIFKEKLNSPKQRKVRKGKPQRSTTLNQEILPAWNSDFETDYEYSELVKKPTIKTPTKTPKRTPSKTPQDASLPKISFAGMLQFSESEDDQYDYVPTSPIVESLLTGKGKGKLPRGRHSRKINRDRIDSNISQTVEAVSVTNDVPFLNTRSKYSHLYKEKFGFKDGILFSMLTGSSAGMTEAVIVSTPDLIKIRMQDKRNAHLYKSTSDVAAKIWQTEGLYGFGRGIEATVWRHGVWNMGYFGVISFVRAALPKADSKQGKLLNNFIAGTIGGTVGTILNTPFDVVKTRVQSQISAPYKYNWAVPAIRTIIKEEGAGALYKGFVPKVLRLGPVTPFSIANVEDKSTVTVVVDENIINNGALNLGFRNFSATETLFVKSDGFKKFLDAHAGEYQAVDFNNLTAPAAAQSSPKAKKTKEAEKTEESQVIIGLTVTKEENFPKWYEQVLTKTEMLDYYDVSGCYIIRPNAFAVWKKIQQFFGSEIEELGVEDCYFPMFITEGKLNKEKDHIEGFSPEVAWVTRAGQSEMAEPIAIRPTSETAMYPYYATWIRSHRDLPLRLNQWCSVVRWEFKHPQPFLRTREFLWQEGHTAFATEAEADKEVLEILELYRRVYEELLAVPVVPGRKSENEKFAGGNYTTTVEGFIPTTGRAIQGATSHQLGQNFSKMFEIIVDNENKERSFVWQNSWGLSTRSIGAMVMVHGDNKGLVMPPRVAKIQVVIVPSGIPAKASAEEKNKVYDECAKLHNTLKKAGIKVHSDMRDNYTPGFKFNHWELRGVPIRLEVGPKDIAKGEAKSVRRDTGEKVQLSLENIGETIFNLLETIQEDMFQKAKKERDEHLVRLETWDNFVETLNNKNIILSPWCERVECEKDVKERSARTDDGTEQDEKAPSMGAKTLCIPFKQPEDGVNANTKCFACGQKALSYTLWGRNRICPPLEFEFLLQVGAFSKGEGGAPWAVLIGADKLRVVVEPFFLFPRPFSSTKGMTPPKNAATLKFLDSEDGHQLIEAVKALSEGIKGLEQFFKNAVPGAFEDSEHSKKHASKKRPRDPDAPKQPLSSYMIFVRDQRSEYKETNPGDKPLEVTEIGRRWRELDEKTKAEYAEQAEELKQKYNQEMKVYKAKLQGSSAVVLPPGDDSDDDDEVEEIEEHEDEESEENSEEEAVPEPPVKKTKVEKKPEPKADKKTEKKPEPKTEKKVEKKDAKATPKLTGKPIADSKDKIKATPSKTDVESSPEKKKKKKSVTKESK</sequence>
<dbReference type="SUPFAM" id="SSF64586">
    <property type="entry name" value="C-terminal domain of ProRS"/>
    <property type="match status" value="1"/>
</dbReference>
<dbReference type="InterPro" id="IPR009057">
    <property type="entry name" value="Homeodomain-like_sf"/>
</dbReference>
<dbReference type="InterPro" id="IPR045864">
    <property type="entry name" value="aa-tRNA-synth_II/BPL/LPL"/>
</dbReference>
<feature type="compositionally biased region" description="Basic and acidic residues" evidence="16">
    <location>
        <begin position="1767"/>
        <end position="1797"/>
    </location>
</feature>
<name>A0AAD5UPD3_9FUNG</name>
<dbReference type="FunFam" id="3.40.50.800:FF:000005">
    <property type="entry name" value="bifunctional glutamate/proline--tRNA ligase"/>
    <property type="match status" value="1"/>
</dbReference>
<evidence type="ECO:0000259" key="19">
    <source>
        <dbReference type="PROSITE" id="PS50862"/>
    </source>
</evidence>
<dbReference type="Pfam" id="PF00505">
    <property type="entry name" value="HMG_box"/>
    <property type="match status" value="1"/>
</dbReference>
<dbReference type="GO" id="GO:0017101">
    <property type="term" value="C:aminoacyl-tRNA synthetase multienzyme complex"/>
    <property type="evidence" value="ECO:0007669"/>
    <property type="project" value="TreeGrafter"/>
</dbReference>
<dbReference type="CDD" id="cd00862">
    <property type="entry name" value="ProRS_anticodon_zinc"/>
    <property type="match status" value="1"/>
</dbReference>
<evidence type="ECO:0000259" key="20">
    <source>
        <dbReference type="PROSITE" id="PS51293"/>
    </source>
</evidence>
<dbReference type="GO" id="GO:0016020">
    <property type="term" value="C:membrane"/>
    <property type="evidence" value="ECO:0007669"/>
    <property type="project" value="UniProtKB-SubCell"/>
</dbReference>
<dbReference type="InterPro" id="IPR018108">
    <property type="entry name" value="MCP_transmembrane"/>
</dbReference>
<dbReference type="FunFam" id="3.30.110.30:FF:000001">
    <property type="entry name" value="Bifunctional glutamate/proline--tRNA ligase"/>
    <property type="match status" value="1"/>
</dbReference>
<dbReference type="NCBIfam" id="TIGR00408">
    <property type="entry name" value="proS_fam_I"/>
    <property type="match status" value="1"/>
</dbReference>
<dbReference type="InterPro" id="IPR033721">
    <property type="entry name" value="ProRS_core_arch_euk"/>
</dbReference>
<dbReference type="CDD" id="cd00167">
    <property type="entry name" value="SANT"/>
    <property type="match status" value="1"/>
</dbReference>
<dbReference type="InterPro" id="IPR004499">
    <property type="entry name" value="Pro-tRNA-ligase_IIa_arc-type"/>
</dbReference>
<dbReference type="InterPro" id="IPR036621">
    <property type="entry name" value="Anticodon-bd_dom_sf"/>
</dbReference>
<dbReference type="Proteomes" id="UP001210925">
    <property type="component" value="Unassembled WGS sequence"/>
</dbReference>
<keyword evidence="5 15" id="KW-0812">Transmembrane</keyword>
<dbReference type="SMART" id="SM00398">
    <property type="entry name" value="HMG"/>
    <property type="match status" value="1"/>
</dbReference>
<feature type="region of interest" description="Disordered" evidence="16">
    <location>
        <begin position="53"/>
        <end position="134"/>
    </location>
</feature>
<dbReference type="Gene3D" id="3.40.50.800">
    <property type="entry name" value="Anticodon-binding domain"/>
    <property type="match status" value="1"/>
</dbReference>
<dbReference type="GO" id="GO:0006433">
    <property type="term" value="P:prolyl-tRNA aminoacylation"/>
    <property type="evidence" value="ECO:0007669"/>
    <property type="project" value="InterPro"/>
</dbReference>
<dbReference type="Pfam" id="PF00587">
    <property type="entry name" value="tRNA-synt_2b"/>
    <property type="match status" value="1"/>
</dbReference>
<comment type="caution">
    <text evidence="21">The sequence shown here is derived from an EMBL/GenBank/DDBJ whole genome shotgun (WGS) entry which is preliminary data.</text>
</comment>
<feature type="region of interest" description="Disordered" evidence="16">
    <location>
        <begin position="1716"/>
        <end position="1840"/>
    </location>
</feature>
<feature type="region of interest" description="Disordered" evidence="16">
    <location>
        <begin position="190"/>
        <end position="211"/>
    </location>
</feature>
<feature type="region of interest" description="Disordered" evidence="16">
    <location>
        <begin position="648"/>
        <end position="669"/>
    </location>
</feature>
<keyword evidence="14" id="KW-0238">DNA-binding</keyword>
<dbReference type="PROSITE" id="PS50090">
    <property type="entry name" value="MYB_LIKE"/>
    <property type="match status" value="1"/>
</dbReference>
<dbReference type="InterPro" id="IPR002316">
    <property type="entry name" value="Pro-tRNA-ligase_IIa"/>
</dbReference>
<keyword evidence="14" id="KW-0539">Nucleus</keyword>
<dbReference type="InterPro" id="IPR036910">
    <property type="entry name" value="HMG_box_dom_sf"/>
</dbReference>
<dbReference type="InterPro" id="IPR001005">
    <property type="entry name" value="SANT/Myb"/>
</dbReference>
<evidence type="ECO:0000256" key="1">
    <source>
        <dbReference type="ARBA" id="ARBA00004141"/>
    </source>
</evidence>
<feature type="domain" description="Aminoacyl-transfer RNA synthetases class-II family profile" evidence="19">
    <location>
        <begin position="1056"/>
        <end position="1305"/>
    </location>
</feature>
<comment type="subcellular location">
    <subcellularLocation>
        <location evidence="1">Membrane</location>
        <topology evidence="1">Multi-pass membrane protein</topology>
    </subcellularLocation>
</comment>
<evidence type="ECO:0000256" key="14">
    <source>
        <dbReference type="PROSITE-ProRule" id="PRU00267"/>
    </source>
</evidence>
<evidence type="ECO:0000313" key="21">
    <source>
        <dbReference type="EMBL" id="KAJ3262597.1"/>
    </source>
</evidence>
<keyword evidence="4" id="KW-0436">Ligase</keyword>
<evidence type="ECO:0000256" key="2">
    <source>
        <dbReference type="ARBA" id="ARBA00008226"/>
    </source>
</evidence>
<evidence type="ECO:0000256" key="16">
    <source>
        <dbReference type="SAM" id="MobiDB-lite"/>
    </source>
</evidence>
<feature type="compositionally biased region" description="Acidic residues" evidence="16">
    <location>
        <begin position="1728"/>
        <end position="1756"/>
    </location>
</feature>
<evidence type="ECO:0000256" key="13">
    <source>
        <dbReference type="ARBA" id="ARBA00047671"/>
    </source>
</evidence>
<gene>
    <name evidence="21" type="ORF">HK103_000126</name>
</gene>
<evidence type="ECO:0000256" key="5">
    <source>
        <dbReference type="ARBA" id="ARBA00022692"/>
    </source>
</evidence>
<dbReference type="PROSITE" id="PS50118">
    <property type="entry name" value="HMG_BOX_2"/>
    <property type="match status" value="1"/>
</dbReference>
<dbReference type="SUPFAM" id="SSF103506">
    <property type="entry name" value="Mitochondrial carrier"/>
    <property type="match status" value="1"/>
</dbReference>
<organism evidence="21 22">
    <name type="scientific">Boothiomyces macroporosus</name>
    <dbReference type="NCBI Taxonomy" id="261099"/>
    <lineage>
        <taxon>Eukaryota</taxon>
        <taxon>Fungi</taxon>
        <taxon>Fungi incertae sedis</taxon>
        <taxon>Chytridiomycota</taxon>
        <taxon>Chytridiomycota incertae sedis</taxon>
        <taxon>Chytridiomycetes</taxon>
        <taxon>Rhizophydiales</taxon>
        <taxon>Terramycetaceae</taxon>
        <taxon>Boothiomyces</taxon>
    </lineage>
</organism>
<evidence type="ECO:0000256" key="9">
    <source>
        <dbReference type="ARBA" id="ARBA00022989"/>
    </source>
</evidence>
<dbReference type="Gene3D" id="3.30.110.30">
    <property type="entry name" value="C-terminal domain of ProRS"/>
    <property type="match status" value="1"/>
</dbReference>
<dbReference type="Pfam" id="PF03129">
    <property type="entry name" value="HGTP_anticodon"/>
    <property type="match status" value="1"/>
</dbReference>
<dbReference type="GO" id="GO:0005737">
    <property type="term" value="C:cytoplasm"/>
    <property type="evidence" value="ECO:0007669"/>
    <property type="project" value="InterPro"/>
</dbReference>
<feature type="compositionally biased region" description="Basic residues" evidence="16">
    <location>
        <begin position="116"/>
        <end position="129"/>
    </location>
</feature>
<keyword evidence="11" id="KW-0030">Aminoacyl-tRNA synthetase</keyword>
<dbReference type="InterPro" id="IPR004154">
    <property type="entry name" value="Anticodon-bd"/>
</dbReference>
<feature type="repeat" description="Solcar" evidence="15">
    <location>
        <begin position="857"/>
        <end position="944"/>
    </location>
</feature>
<evidence type="ECO:0000259" key="17">
    <source>
        <dbReference type="PROSITE" id="PS50090"/>
    </source>
</evidence>
<feature type="repeat" description="Solcar" evidence="15">
    <location>
        <begin position="762"/>
        <end position="848"/>
    </location>
</feature>
<dbReference type="Gene3D" id="1.50.40.10">
    <property type="entry name" value="Mitochondrial carrier domain"/>
    <property type="match status" value="1"/>
</dbReference>
<dbReference type="PROSITE" id="PS51293">
    <property type="entry name" value="SANT"/>
    <property type="match status" value="1"/>
</dbReference>
<feature type="DNA-binding region" description="HMG box" evidence="14">
    <location>
        <begin position="1646"/>
        <end position="1713"/>
    </location>
</feature>
<dbReference type="EMBL" id="JADGKB010000001">
    <property type="protein sequence ID" value="KAJ3262597.1"/>
    <property type="molecule type" value="Genomic_DNA"/>
</dbReference>
<keyword evidence="9" id="KW-1133">Transmembrane helix</keyword>
<dbReference type="Pfam" id="PF00153">
    <property type="entry name" value="Mito_carr"/>
    <property type="match status" value="2"/>
</dbReference>
<keyword evidence="7" id="KW-0067">ATP-binding</keyword>
<dbReference type="Gene3D" id="1.10.10.60">
    <property type="entry name" value="Homeodomain-like"/>
    <property type="match status" value="1"/>
</dbReference>
<feature type="domain" description="Myb-like" evidence="17">
    <location>
        <begin position="1"/>
        <end position="46"/>
    </location>
</feature>
<dbReference type="EC" id="6.1.1.15" evidence="3"/>
<keyword evidence="10 15" id="KW-0472">Membrane</keyword>
<dbReference type="HAMAP" id="MF_01571">
    <property type="entry name" value="Pro_tRNA_synth_type3"/>
    <property type="match status" value="1"/>
</dbReference>
<dbReference type="Pfam" id="PF09180">
    <property type="entry name" value="ProRS-C_1"/>
    <property type="match status" value="1"/>
</dbReference>
<dbReference type="SUPFAM" id="SSF55681">
    <property type="entry name" value="Class II aaRS and biotin synthetases"/>
    <property type="match status" value="1"/>
</dbReference>
<evidence type="ECO:0000259" key="18">
    <source>
        <dbReference type="PROSITE" id="PS50118"/>
    </source>
</evidence>
<dbReference type="SUPFAM" id="SSF52954">
    <property type="entry name" value="Class II aaRS ABD-related"/>
    <property type="match status" value="1"/>
</dbReference>
<accession>A0AAD5UPD3</accession>
<dbReference type="InterPro" id="IPR009071">
    <property type="entry name" value="HMG_box_dom"/>
</dbReference>
<dbReference type="CDD" id="cd00778">
    <property type="entry name" value="ProRS_core_arch_euk"/>
    <property type="match status" value="1"/>
</dbReference>
<evidence type="ECO:0000256" key="12">
    <source>
        <dbReference type="ARBA" id="ARBA00029731"/>
    </source>
</evidence>
<feature type="compositionally biased region" description="Basic residues" evidence="16">
    <location>
        <begin position="1631"/>
        <end position="1640"/>
    </location>
</feature>
<dbReference type="InterPro" id="IPR017449">
    <property type="entry name" value="Pro-tRNA_synth_II"/>
</dbReference>
<keyword evidence="8" id="KW-0648">Protein biosynthesis</keyword>